<dbReference type="InterPro" id="IPR025286">
    <property type="entry name" value="MOFRL_assoc_dom"/>
</dbReference>
<dbReference type="Pfam" id="PF13660">
    <property type="entry name" value="DUF4147"/>
    <property type="match status" value="1"/>
</dbReference>
<sequence length="441" mass="44681">MIRNRDALARTPTHGVALDAIEAGIEAAHPETVVTETVSLSGDTLSIADERYDLDSFERVLVLGGGKPAGAVAAALEAVLGERIDGGAVVTATPVETNRVTVHEGTHPLPSEANVRATSDVLDRARRADEDTLVLAVITGGASALLSAPAEGVTIEDLCAVTDGLLDAGATIAELNAVRKHLSRLKGGQLARELAPAMTVGVVFSDVVGNPLAVVASGPTAPDSSTYAEAVAVLDRYDIDPPAAVCERLGAGTAGDRPETPDPDSAVFDGVDNHVLADGQTAVDAAAAVCADAGYEPVVLSTRVEGEAREAGRRQAAIARECLVTDDPVAPPVGLLSGGETTVTVTGDGDGGPNQEFALAAGCNLDETAGRVVVGSVDTDGVDGASEAAGALVEETVGGQAAREALADNDSETFLRGQDRLIETGPTGTNVNDLRVLLVGE</sequence>
<evidence type="ECO:0000259" key="1">
    <source>
        <dbReference type="Pfam" id="PF05161"/>
    </source>
</evidence>
<dbReference type="Pfam" id="PF05161">
    <property type="entry name" value="MOFRL"/>
    <property type="match status" value="1"/>
</dbReference>
<dbReference type="RefSeq" id="WP_092703525.1">
    <property type="nucleotide sequence ID" value="NZ_FNFC01000012.1"/>
</dbReference>
<organism evidence="3 4">
    <name type="scientific">Halovenus aranensis</name>
    <dbReference type="NCBI Taxonomy" id="890420"/>
    <lineage>
        <taxon>Archaea</taxon>
        <taxon>Methanobacteriati</taxon>
        <taxon>Methanobacteriota</taxon>
        <taxon>Stenosarchaea group</taxon>
        <taxon>Halobacteria</taxon>
        <taxon>Halobacteriales</taxon>
        <taxon>Haloarculaceae</taxon>
        <taxon>Halovenus</taxon>
    </lineage>
</organism>
<keyword evidence="3" id="KW-0808">Transferase</keyword>
<keyword evidence="4" id="KW-1185">Reference proteome</keyword>
<dbReference type="Proteomes" id="UP000198856">
    <property type="component" value="Unassembled WGS sequence"/>
</dbReference>
<dbReference type="GO" id="GO:0008887">
    <property type="term" value="F:glycerate kinase activity"/>
    <property type="evidence" value="ECO:0007669"/>
    <property type="project" value="InterPro"/>
</dbReference>
<dbReference type="PANTHER" id="PTHR12227">
    <property type="entry name" value="GLYCERATE KINASE"/>
    <property type="match status" value="1"/>
</dbReference>
<protein>
    <submittedName>
        <fullName evidence="3">Glycerate 2-kinase</fullName>
    </submittedName>
</protein>
<feature type="domain" description="MOFRL" evidence="1">
    <location>
        <begin position="335"/>
        <end position="433"/>
    </location>
</feature>
<evidence type="ECO:0000313" key="4">
    <source>
        <dbReference type="Proteomes" id="UP000198856"/>
    </source>
</evidence>
<reference evidence="3 4" key="1">
    <citation type="submission" date="2016-10" db="EMBL/GenBank/DDBJ databases">
        <authorList>
            <person name="de Groot N.N."/>
        </authorList>
    </citation>
    <scope>NUCLEOTIDE SEQUENCE [LARGE SCALE GENOMIC DNA]</scope>
    <source>
        <strain evidence="3 4">IBRC-M10015</strain>
    </source>
</reference>
<dbReference type="AlphaFoldDB" id="A0A1G8XSK0"/>
<dbReference type="InterPro" id="IPR038614">
    <property type="entry name" value="GK_N_sf"/>
</dbReference>
<name>A0A1G8XSK0_9EURY</name>
<dbReference type="Gene3D" id="3.40.1480.10">
    <property type="entry name" value="MOFRL domain"/>
    <property type="match status" value="1"/>
</dbReference>
<dbReference type="GO" id="GO:0005737">
    <property type="term" value="C:cytoplasm"/>
    <property type="evidence" value="ECO:0007669"/>
    <property type="project" value="TreeGrafter"/>
</dbReference>
<proteinExistence type="predicted"/>
<keyword evidence="3" id="KW-0418">Kinase</keyword>
<gene>
    <name evidence="3" type="ORF">SAMN05216226_11241</name>
</gene>
<feature type="domain" description="MOFRL-associated" evidence="2">
    <location>
        <begin position="18"/>
        <end position="249"/>
    </location>
</feature>
<dbReference type="InterPro" id="IPR007835">
    <property type="entry name" value="MOFRL"/>
</dbReference>
<dbReference type="EMBL" id="FNFC01000012">
    <property type="protein sequence ID" value="SDJ93164.1"/>
    <property type="molecule type" value="Genomic_DNA"/>
</dbReference>
<evidence type="ECO:0000313" key="3">
    <source>
        <dbReference type="EMBL" id="SDJ93164.1"/>
    </source>
</evidence>
<dbReference type="InterPro" id="IPR037035">
    <property type="entry name" value="GK-like_C_sf"/>
</dbReference>
<dbReference type="STRING" id="890420.SAMN05216226_11241"/>
<dbReference type="InterPro" id="IPR039760">
    <property type="entry name" value="MOFRL_protein"/>
</dbReference>
<accession>A0A1G8XSK0</accession>
<dbReference type="SUPFAM" id="SSF82544">
    <property type="entry name" value="GckA/TtuD-like"/>
    <property type="match status" value="1"/>
</dbReference>
<dbReference type="OrthoDB" id="10741at2157"/>
<dbReference type="Gene3D" id="3.40.50.10180">
    <property type="entry name" value="Glycerate kinase, MOFRL-like N-terminal domain"/>
    <property type="match status" value="1"/>
</dbReference>
<evidence type="ECO:0000259" key="2">
    <source>
        <dbReference type="Pfam" id="PF13660"/>
    </source>
</evidence>
<dbReference type="PANTHER" id="PTHR12227:SF0">
    <property type="entry name" value="GLYCERATE KINASE"/>
    <property type="match status" value="1"/>
</dbReference>